<evidence type="ECO:0000313" key="8">
    <source>
        <dbReference type="Proteomes" id="UP000199013"/>
    </source>
</evidence>
<dbReference type="Proteomes" id="UP000199013">
    <property type="component" value="Unassembled WGS sequence"/>
</dbReference>
<keyword evidence="5" id="KW-0676">Redox-active center</keyword>
<dbReference type="GO" id="GO:0030313">
    <property type="term" value="C:cell envelope"/>
    <property type="evidence" value="ECO:0007669"/>
    <property type="project" value="UniProtKB-SubCell"/>
</dbReference>
<keyword evidence="8" id="KW-1185">Reference proteome</keyword>
<name>A0A1C3PG46_9ACTN</name>
<protein>
    <recommendedName>
        <fullName evidence="6">Thioredoxin domain-containing protein</fullName>
    </recommendedName>
</protein>
<dbReference type="InterPro" id="IPR036249">
    <property type="entry name" value="Thioredoxin-like_sf"/>
</dbReference>
<dbReference type="GO" id="GO:0016209">
    <property type="term" value="F:antioxidant activity"/>
    <property type="evidence" value="ECO:0007669"/>
    <property type="project" value="InterPro"/>
</dbReference>
<keyword evidence="2" id="KW-0201">Cytochrome c-type biogenesis</keyword>
<dbReference type="GO" id="GO:0016491">
    <property type="term" value="F:oxidoreductase activity"/>
    <property type="evidence" value="ECO:0007669"/>
    <property type="project" value="InterPro"/>
</dbReference>
<dbReference type="InterPro" id="IPR050553">
    <property type="entry name" value="Thioredoxin_ResA/DsbE_sf"/>
</dbReference>
<evidence type="ECO:0000256" key="5">
    <source>
        <dbReference type="ARBA" id="ARBA00023284"/>
    </source>
</evidence>
<dbReference type="SUPFAM" id="SSF52833">
    <property type="entry name" value="Thioredoxin-like"/>
    <property type="match status" value="1"/>
</dbReference>
<evidence type="ECO:0000256" key="3">
    <source>
        <dbReference type="ARBA" id="ARBA00022968"/>
    </source>
</evidence>
<evidence type="ECO:0000313" key="7">
    <source>
        <dbReference type="EMBL" id="SBW28736.1"/>
    </source>
</evidence>
<accession>A0A1C3PG46</accession>
<dbReference type="PANTHER" id="PTHR42852:SF6">
    <property type="entry name" value="THIOL:DISULFIDE INTERCHANGE PROTEIN DSBE"/>
    <property type="match status" value="1"/>
</dbReference>
<dbReference type="InterPro" id="IPR000866">
    <property type="entry name" value="AhpC/TSA"/>
</dbReference>
<sequence>MVVNVWASWCAPCRAETPGLVEVYAQTHAQGVAFLGINIRDSLGAAQAFVRDYHVPYPSLYDPSASLLVRLRVLPPTTIPSTLVLDRRGRVAARFLNAVASDDLRPVLSRLLAESTTG</sequence>
<evidence type="ECO:0000256" key="4">
    <source>
        <dbReference type="ARBA" id="ARBA00023157"/>
    </source>
</evidence>
<comment type="subcellular location">
    <subcellularLocation>
        <location evidence="1">Cell envelope</location>
    </subcellularLocation>
</comment>
<dbReference type="Gene3D" id="3.40.30.10">
    <property type="entry name" value="Glutaredoxin"/>
    <property type="match status" value="1"/>
</dbReference>
<organism evidence="7 8">
    <name type="scientific">Candidatus Protofrankia californiensis</name>
    <dbReference type="NCBI Taxonomy" id="1839754"/>
    <lineage>
        <taxon>Bacteria</taxon>
        <taxon>Bacillati</taxon>
        <taxon>Actinomycetota</taxon>
        <taxon>Actinomycetes</taxon>
        <taxon>Frankiales</taxon>
        <taxon>Frankiaceae</taxon>
        <taxon>Protofrankia</taxon>
    </lineage>
</organism>
<reference evidence="8" key="1">
    <citation type="submission" date="2016-02" db="EMBL/GenBank/DDBJ databases">
        <authorList>
            <person name="Wibberg D."/>
        </authorList>
    </citation>
    <scope>NUCLEOTIDE SEQUENCE [LARGE SCALE GENOMIC DNA]</scope>
</reference>
<keyword evidence="3" id="KW-0812">Transmembrane</keyword>
<dbReference type="PANTHER" id="PTHR42852">
    <property type="entry name" value="THIOL:DISULFIDE INTERCHANGE PROTEIN DSBE"/>
    <property type="match status" value="1"/>
</dbReference>
<dbReference type="PROSITE" id="PS51352">
    <property type="entry name" value="THIOREDOXIN_2"/>
    <property type="match status" value="1"/>
</dbReference>
<proteinExistence type="predicted"/>
<gene>
    <name evidence="7" type="ORF">FDG2_5931</name>
</gene>
<dbReference type="GO" id="GO:0017004">
    <property type="term" value="P:cytochrome complex assembly"/>
    <property type="evidence" value="ECO:0007669"/>
    <property type="project" value="UniProtKB-KW"/>
</dbReference>
<dbReference type="InterPro" id="IPR013766">
    <property type="entry name" value="Thioredoxin_domain"/>
</dbReference>
<dbReference type="EMBL" id="FLUV01002456">
    <property type="protein sequence ID" value="SBW28736.1"/>
    <property type="molecule type" value="Genomic_DNA"/>
</dbReference>
<feature type="domain" description="Thioredoxin" evidence="6">
    <location>
        <begin position="1"/>
        <end position="113"/>
    </location>
</feature>
<keyword evidence="4" id="KW-1015">Disulfide bond</keyword>
<dbReference type="PROSITE" id="PS00194">
    <property type="entry name" value="THIOREDOXIN_1"/>
    <property type="match status" value="1"/>
</dbReference>
<evidence type="ECO:0000259" key="6">
    <source>
        <dbReference type="PROSITE" id="PS51352"/>
    </source>
</evidence>
<evidence type="ECO:0000256" key="1">
    <source>
        <dbReference type="ARBA" id="ARBA00004196"/>
    </source>
</evidence>
<dbReference type="Pfam" id="PF00578">
    <property type="entry name" value="AhpC-TSA"/>
    <property type="match status" value="1"/>
</dbReference>
<dbReference type="CDD" id="cd02966">
    <property type="entry name" value="TlpA_like_family"/>
    <property type="match status" value="1"/>
</dbReference>
<dbReference type="AlphaFoldDB" id="A0A1C3PG46"/>
<evidence type="ECO:0000256" key="2">
    <source>
        <dbReference type="ARBA" id="ARBA00022748"/>
    </source>
</evidence>
<dbReference type="InterPro" id="IPR017937">
    <property type="entry name" value="Thioredoxin_CS"/>
</dbReference>
<keyword evidence="3" id="KW-0735">Signal-anchor</keyword>